<feature type="domain" description="HTH luxR-type" evidence="4">
    <location>
        <begin position="31"/>
        <end position="96"/>
    </location>
</feature>
<reference evidence="5" key="1">
    <citation type="submission" date="2021-03" db="EMBL/GenBank/DDBJ databases">
        <title>Pengzhenrongella sicca gen. nov., sp. nov., a new member of suborder Micrococcineae isolated from High-Arctic tundra soil.</title>
        <authorList>
            <person name="Peng F."/>
        </authorList>
    </citation>
    <scope>NUCLEOTIDE SEQUENCE</scope>
    <source>
        <strain evidence="5">LRZ-2</strain>
    </source>
</reference>
<evidence type="ECO:0000256" key="3">
    <source>
        <dbReference type="ARBA" id="ARBA00023163"/>
    </source>
</evidence>
<dbReference type="InterPro" id="IPR036388">
    <property type="entry name" value="WH-like_DNA-bd_sf"/>
</dbReference>
<organism evidence="5 6">
    <name type="scientific">Pengzhenrongella sicca</name>
    <dbReference type="NCBI Taxonomy" id="2819238"/>
    <lineage>
        <taxon>Bacteria</taxon>
        <taxon>Bacillati</taxon>
        <taxon>Actinomycetota</taxon>
        <taxon>Actinomycetes</taxon>
        <taxon>Micrococcales</taxon>
        <taxon>Pengzhenrongella</taxon>
    </lineage>
</organism>
<dbReference type="Proteomes" id="UP000663937">
    <property type="component" value="Chromosome"/>
</dbReference>
<evidence type="ECO:0000256" key="1">
    <source>
        <dbReference type="ARBA" id="ARBA00023015"/>
    </source>
</evidence>
<dbReference type="Pfam" id="PF00196">
    <property type="entry name" value="GerE"/>
    <property type="match status" value="1"/>
</dbReference>
<name>A0A8A4ZII2_9MICO</name>
<dbReference type="PROSITE" id="PS50043">
    <property type="entry name" value="HTH_LUXR_2"/>
    <property type="match status" value="1"/>
</dbReference>
<proteinExistence type="predicted"/>
<dbReference type="PANTHER" id="PTHR44688">
    <property type="entry name" value="DNA-BINDING TRANSCRIPTIONAL ACTIVATOR DEVR_DOSR"/>
    <property type="match status" value="1"/>
</dbReference>
<dbReference type="PANTHER" id="PTHR44688:SF16">
    <property type="entry name" value="DNA-BINDING TRANSCRIPTIONAL ACTIVATOR DEVR_DOSR"/>
    <property type="match status" value="1"/>
</dbReference>
<dbReference type="SUPFAM" id="SSF46894">
    <property type="entry name" value="C-terminal effector domain of the bipartite response regulators"/>
    <property type="match status" value="1"/>
</dbReference>
<dbReference type="CDD" id="cd06170">
    <property type="entry name" value="LuxR_C_like"/>
    <property type="match status" value="1"/>
</dbReference>
<dbReference type="InterPro" id="IPR000792">
    <property type="entry name" value="Tscrpt_reg_LuxR_C"/>
</dbReference>
<evidence type="ECO:0000256" key="2">
    <source>
        <dbReference type="ARBA" id="ARBA00023125"/>
    </source>
</evidence>
<sequence length="98" mass="10710">MPELLLGAHGRLGHLEPFANAVAVTLAARDTAGRSLSLTNRELTILRDLPSVLTLTEIADAHVISVNTVKTHLRSMYRKLEVGGRAQAVQRARRLGIY</sequence>
<keyword evidence="1" id="KW-0805">Transcription regulation</keyword>
<dbReference type="SMART" id="SM00421">
    <property type="entry name" value="HTH_LUXR"/>
    <property type="match status" value="1"/>
</dbReference>
<keyword evidence="2" id="KW-0238">DNA-binding</keyword>
<keyword evidence="3" id="KW-0804">Transcription</keyword>
<dbReference type="RefSeq" id="WP_227423697.1">
    <property type="nucleotide sequence ID" value="NZ_CP071868.1"/>
</dbReference>
<dbReference type="KEGG" id="psic:J4E96_19505"/>
<evidence type="ECO:0000313" key="6">
    <source>
        <dbReference type="Proteomes" id="UP000663937"/>
    </source>
</evidence>
<gene>
    <name evidence="5" type="ORF">J4E96_19505</name>
</gene>
<evidence type="ECO:0000313" key="5">
    <source>
        <dbReference type="EMBL" id="QTE29418.1"/>
    </source>
</evidence>
<protein>
    <submittedName>
        <fullName evidence="5">Response regulator transcription factor</fullName>
    </submittedName>
</protein>
<dbReference type="GO" id="GO:0003677">
    <property type="term" value="F:DNA binding"/>
    <property type="evidence" value="ECO:0007669"/>
    <property type="project" value="UniProtKB-KW"/>
</dbReference>
<dbReference type="AlphaFoldDB" id="A0A8A4ZII2"/>
<dbReference type="Gene3D" id="1.10.10.10">
    <property type="entry name" value="Winged helix-like DNA-binding domain superfamily/Winged helix DNA-binding domain"/>
    <property type="match status" value="1"/>
</dbReference>
<dbReference type="GO" id="GO:0006355">
    <property type="term" value="P:regulation of DNA-templated transcription"/>
    <property type="evidence" value="ECO:0007669"/>
    <property type="project" value="InterPro"/>
</dbReference>
<accession>A0A8A4ZII2</accession>
<dbReference type="InterPro" id="IPR016032">
    <property type="entry name" value="Sig_transdc_resp-reg_C-effctor"/>
</dbReference>
<keyword evidence="6" id="KW-1185">Reference proteome</keyword>
<dbReference type="EMBL" id="CP071868">
    <property type="protein sequence ID" value="QTE29418.1"/>
    <property type="molecule type" value="Genomic_DNA"/>
</dbReference>
<evidence type="ECO:0000259" key="4">
    <source>
        <dbReference type="PROSITE" id="PS50043"/>
    </source>
</evidence>